<evidence type="ECO:0000313" key="3">
    <source>
        <dbReference type="Proteomes" id="UP000287352"/>
    </source>
</evidence>
<evidence type="ECO:0000256" key="1">
    <source>
        <dbReference type="SAM" id="Phobius"/>
    </source>
</evidence>
<dbReference type="Proteomes" id="UP000287352">
    <property type="component" value="Unassembled WGS sequence"/>
</dbReference>
<name>A0A402A7S7_9CHLR</name>
<gene>
    <name evidence="2" type="ORF">KTT_50890</name>
</gene>
<accession>A0A402A7S7</accession>
<dbReference type="Pfam" id="PF16955">
    <property type="entry name" value="OFeT_1"/>
    <property type="match status" value="1"/>
</dbReference>
<dbReference type="OrthoDB" id="571245at2"/>
<keyword evidence="3" id="KW-1185">Reference proteome</keyword>
<evidence type="ECO:0008006" key="4">
    <source>
        <dbReference type="Google" id="ProtNLM"/>
    </source>
</evidence>
<evidence type="ECO:0000313" key="2">
    <source>
        <dbReference type="EMBL" id="GCE15230.1"/>
    </source>
</evidence>
<dbReference type="InterPro" id="IPR031594">
    <property type="entry name" value="OFeT_1"/>
</dbReference>
<keyword evidence="1" id="KW-1133">Transmembrane helix</keyword>
<feature type="transmembrane region" description="Helical" evidence="1">
    <location>
        <begin position="36"/>
        <end position="60"/>
    </location>
</feature>
<protein>
    <recommendedName>
        <fullName evidence="4">GDT1 family protein</fullName>
    </recommendedName>
</protein>
<keyword evidence="1" id="KW-0472">Membrane</keyword>
<dbReference type="AlphaFoldDB" id="A0A402A7S7"/>
<sequence length="265" mass="28529">MEWAVIVPAFLASLVEFVEAFTIVLVVGVTINWRSALIGTFAAAVALAIIVAIFGTALVYYIPLNILRLVVGIILILFGLKWLKKAILRYSGLKALHDEEAIFEENMAELRARGENIQKIQPTAVALAFKAVFLEGLEVAFIVITFGSNTSSQLCSSSCGLGGIGSAALGAAIAGGLVILLCLLVRAPLKQVPENTLKFIVGIMLTSFGTFWAIEGFQVSWPFSDAFIPILVGIYLLASCVFIAWLKRQKQSPIPAPSVRESQTV</sequence>
<feature type="transmembrane region" description="Helical" evidence="1">
    <location>
        <begin position="66"/>
        <end position="83"/>
    </location>
</feature>
<reference evidence="3" key="1">
    <citation type="submission" date="2018-12" db="EMBL/GenBank/DDBJ databases">
        <title>Tengunoibacter tsumagoiensis gen. nov., sp. nov., Dictyobacter kobayashii sp. nov., D. alpinus sp. nov., and D. joshuensis sp. nov. and description of Dictyobacteraceae fam. nov. within the order Ktedonobacterales isolated from Tengu-no-mugimeshi.</title>
        <authorList>
            <person name="Wang C.M."/>
            <person name="Zheng Y."/>
            <person name="Sakai Y."/>
            <person name="Toyoda A."/>
            <person name="Minakuchi Y."/>
            <person name="Abe K."/>
            <person name="Yokota A."/>
            <person name="Yabe S."/>
        </authorList>
    </citation>
    <scope>NUCLEOTIDE SEQUENCE [LARGE SCALE GENOMIC DNA]</scope>
    <source>
        <strain evidence="3">Uno3</strain>
    </source>
</reference>
<feature type="transmembrane region" description="Helical" evidence="1">
    <location>
        <begin position="6"/>
        <end position="29"/>
    </location>
</feature>
<feature type="transmembrane region" description="Helical" evidence="1">
    <location>
        <begin position="164"/>
        <end position="185"/>
    </location>
</feature>
<dbReference type="RefSeq" id="WP_126582719.1">
    <property type="nucleotide sequence ID" value="NZ_BIFR01000002.1"/>
</dbReference>
<keyword evidence="1" id="KW-0812">Transmembrane</keyword>
<dbReference type="EMBL" id="BIFR01000002">
    <property type="protein sequence ID" value="GCE15230.1"/>
    <property type="molecule type" value="Genomic_DNA"/>
</dbReference>
<feature type="transmembrane region" description="Helical" evidence="1">
    <location>
        <begin position="197"/>
        <end position="214"/>
    </location>
</feature>
<comment type="caution">
    <text evidence="2">The sequence shown here is derived from an EMBL/GenBank/DDBJ whole genome shotgun (WGS) entry which is preliminary data.</text>
</comment>
<feature type="transmembrane region" description="Helical" evidence="1">
    <location>
        <begin position="123"/>
        <end position="144"/>
    </location>
</feature>
<organism evidence="2 3">
    <name type="scientific">Tengunoibacter tsumagoiensis</name>
    <dbReference type="NCBI Taxonomy" id="2014871"/>
    <lineage>
        <taxon>Bacteria</taxon>
        <taxon>Bacillati</taxon>
        <taxon>Chloroflexota</taxon>
        <taxon>Ktedonobacteria</taxon>
        <taxon>Ktedonobacterales</taxon>
        <taxon>Dictyobacteraceae</taxon>
        <taxon>Tengunoibacter</taxon>
    </lineage>
</organism>
<proteinExistence type="predicted"/>
<feature type="transmembrane region" description="Helical" evidence="1">
    <location>
        <begin position="226"/>
        <end position="246"/>
    </location>
</feature>